<proteinExistence type="predicted"/>
<reference evidence="1" key="1">
    <citation type="journal article" date="2014" name="Front. Microbiol.">
        <title>High frequency of phylogenetically diverse reductive dehalogenase-homologous genes in deep subseafloor sedimentary metagenomes.</title>
        <authorList>
            <person name="Kawai M."/>
            <person name="Futagami T."/>
            <person name="Toyoda A."/>
            <person name="Takaki Y."/>
            <person name="Nishi S."/>
            <person name="Hori S."/>
            <person name="Arai W."/>
            <person name="Tsubouchi T."/>
            <person name="Morono Y."/>
            <person name="Uchiyama I."/>
            <person name="Ito T."/>
            <person name="Fujiyama A."/>
            <person name="Inagaki F."/>
            <person name="Takami H."/>
        </authorList>
    </citation>
    <scope>NUCLEOTIDE SEQUENCE</scope>
    <source>
        <strain evidence="1">Expedition CK06-06</strain>
    </source>
</reference>
<dbReference type="EMBL" id="BARS01009881">
    <property type="protein sequence ID" value="GAF80881.1"/>
    <property type="molecule type" value="Genomic_DNA"/>
</dbReference>
<comment type="caution">
    <text evidence="1">The sequence shown here is derived from an EMBL/GenBank/DDBJ whole genome shotgun (WGS) entry which is preliminary data.</text>
</comment>
<evidence type="ECO:0000313" key="1">
    <source>
        <dbReference type="EMBL" id="GAF80881.1"/>
    </source>
</evidence>
<dbReference type="AlphaFoldDB" id="X0T0G8"/>
<name>X0T0G8_9ZZZZ</name>
<accession>X0T0G8</accession>
<organism evidence="1">
    <name type="scientific">marine sediment metagenome</name>
    <dbReference type="NCBI Taxonomy" id="412755"/>
    <lineage>
        <taxon>unclassified sequences</taxon>
        <taxon>metagenomes</taxon>
        <taxon>ecological metagenomes</taxon>
    </lineage>
</organism>
<gene>
    <name evidence="1" type="ORF">S01H1_18475</name>
</gene>
<protein>
    <submittedName>
        <fullName evidence="1">Uncharacterized protein</fullName>
    </submittedName>
</protein>
<sequence length="74" mass="8209">MLLNSSTLAIPAFCKAFLARWEISKSLIVVIAKAILSQLSTKSQITKIEARSLKDTKFQIAQITQTNDKCPMPN</sequence>